<dbReference type="InterPro" id="IPR015422">
    <property type="entry name" value="PyrdxlP-dep_Trfase_small"/>
</dbReference>
<dbReference type="Pfam" id="PF00266">
    <property type="entry name" value="Aminotran_5"/>
    <property type="match status" value="1"/>
</dbReference>
<keyword evidence="9" id="KW-0408">Iron</keyword>
<evidence type="ECO:0000256" key="6">
    <source>
        <dbReference type="ARBA" id="ARBA00022714"/>
    </source>
</evidence>
<evidence type="ECO:0000259" key="14">
    <source>
        <dbReference type="Pfam" id="PF00266"/>
    </source>
</evidence>
<evidence type="ECO:0000256" key="1">
    <source>
        <dbReference type="ARBA" id="ARBA00001933"/>
    </source>
</evidence>
<evidence type="ECO:0000256" key="9">
    <source>
        <dbReference type="ARBA" id="ARBA00023004"/>
    </source>
</evidence>
<comment type="function">
    <text evidence="2">Catalyzes the removal of elemental sulfur atoms from cysteine to produce alanine. Seems to participate in the biosynthesis of the nitrogenase metalloclusters by providing the inorganic sulfur required for the Fe-S core formation.</text>
</comment>
<comment type="similarity">
    <text evidence="3">Belongs to the class-V pyridoxal-phosphate-dependent aminotransferase family. NifS/IscS subfamily.</text>
</comment>
<proteinExistence type="inferred from homology"/>
<feature type="domain" description="Aminotransferase class V" evidence="14">
    <location>
        <begin position="2"/>
        <end position="365"/>
    </location>
</feature>
<dbReference type="Gene3D" id="3.40.640.10">
    <property type="entry name" value="Type I PLP-dependent aspartate aminotransferase-like (Major domain)"/>
    <property type="match status" value="1"/>
</dbReference>
<evidence type="ECO:0000256" key="11">
    <source>
        <dbReference type="ARBA" id="ARBA00050776"/>
    </source>
</evidence>
<keyword evidence="13" id="KW-0175">Coiled coil</keyword>
<keyword evidence="18" id="KW-1185">Reference proteome</keyword>
<keyword evidence="7" id="KW-0479">Metal-binding</keyword>
<reference evidence="15" key="3">
    <citation type="submission" date="2019-06" db="EMBL/GenBank/DDBJ databases">
        <title>A comparative analysis of the Nautiliaceae.</title>
        <authorList>
            <person name="Grosche A."/>
            <person name="Smedile F."/>
            <person name="Vetriani C."/>
        </authorList>
    </citation>
    <scope>NUCLEOTIDE SEQUENCE</scope>
    <source>
        <strain evidence="15">TB6</strain>
    </source>
</reference>
<dbReference type="GO" id="GO:0051537">
    <property type="term" value="F:2 iron, 2 sulfur cluster binding"/>
    <property type="evidence" value="ECO:0007669"/>
    <property type="project" value="UniProtKB-KW"/>
</dbReference>
<evidence type="ECO:0000256" key="12">
    <source>
        <dbReference type="RuleBase" id="RU004504"/>
    </source>
</evidence>
<dbReference type="InterPro" id="IPR016454">
    <property type="entry name" value="Cysteine_dSase"/>
</dbReference>
<accession>A0AAJ4RDW9</accession>
<feature type="coiled-coil region" evidence="13">
    <location>
        <begin position="250"/>
        <end position="277"/>
    </location>
</feature>
<evidence type="ECO:0000313" key="16">
    <source>
        <dbReference type="EMBL" id="ROR40750.1"/>
    </source>
</evidence>
<dbReference type="RefSeq" id="WP_123351664.1">
    <property type="nucleotide sequence ID" value="NZ_CP027432.2"/>
</dbReference>
<comment type="catalytic activity">
    <reaction evidence="11">
        <text>(sulfur carrier)-H + L-cysteine = (sulfur carrier)-SH + L-alanine</text>
        <dbReference type="Rhea" id="RHEA:43892"/>
        <dbReference type="Rhea" id="RHEA-COMP:14737"/>
        <dbReference type="Rhea" id="RHEA-COMP:14739"/>
        <dbReference type="ChEBI" id="CHEBI:29917"/>
        <dbReference type="ChEBI" id="CHEBI:35235"/>
        <dbReference type="ChEBI" id="CHEBI:57972"/>
        <dbReference type="ChEBI" id="CHEBI:64428"/>
        <dbReference type="EC" id="2.8.1.7"/>
    </reaction>
</comment>
<dbReference type="Proteomes" id="UP000298805">
    <property type="component" value="Chromosome"/>
</dbReference>
<dbReference type="Gene3D" id="3.90.1150.10">
    <property type="entry name" value="Aspartate Aminotransferase, domain 1"/>
    <property type="match status" value="1"/>
</dbReference>
<dbReference type="InterPro" id="IPR015424">
    <property type="entry name" value="PyrdxlP-dep_Trfase"/>
</dbReference>
<dbReference type="GO" id="GO:0046872">
    <property type="term" value="F:metal ion binding"/>
    <property type="evidence" value="ECO:0007669"/>
    <property type="project" value="UniProtKB-KW"/>
</dbReference>
<dbReference type="GO" id="GO:0031071">
    <property type="term" value="F:cysteine desulfurase activity"/>
    <property type="evidence" value="ECO:0007669"/>
    <property type="project" value="UniProtKB-EC"/>
</dbReference>
<reference evidence="16 17" key="2">
    <citation type="submission" date="2018-11" db="EMBL/GenBank/DDBJ databases">
        <title>Genomic Encyclopedia of Type Strains, Phase IV (KMG-IV): sequencing the most valuable type-strain genomes for metagenomic binning, comparative biology and taxonomic classification.</title>
        <authorList>
            <person name="Goeker M."/>
        </authorList>
    </citation>
    <scope>NUCLEOTIDE SEQUENCE [LARGE SCALE GENOMIC DNA]</scope>
    <source>
        <strain evidence="16 17">DSM 27783</strain>
    </source>
</reference>
<keyword evidence="10" id="KW-0411">Iron-sulfur</keyword>
<sequence length="391" mass="43363">MVYLDNNSTTPMDERVKEVYCDATKYFGNINVIYDLGIEARKKLNEAYDILYPGIGASDEDDIIITSSTTEGNNTVIKTFLDSYLKGSGKKHIITTVAEHSSIKATCAYAKTHGMEVTYIYTDENGRVNPKDIENAIREDTALISVLFASNESGAIQPIKEISQIARKYGIPFHCDGAQAIGKAKINVRELGVDYFTFSAHKFHGPKGVGGFYVREGAPFVNLIHGGNQMGGKRGGSVYLNGIIAMAEAVKLANEHLDEMYDRVAKLRDKLEEAILKIPDTKTYVDKKYRLPNTVVASFRGIEGEAMLWDLNMHKIYAATGSSCSSERLEGSEVLEALGEDPEIAHTGIIFSLSRFTTEKEIDYVIEVLPKIVKRLRDISMTYAKVKPSDR</sequence>
<evidence type="ECO:0000256" key="10">
    <source>
        <dbReference type="ARBA" id="ARBA00023014"/>
    </source>
</evidence>
<dbReference type="EMBL" id="CP027432">
    <property type="protein sequence ID" value="QCI28524.1"/>
    <property type="molecule type" value="Genomic_DNA"/>
</dbReference>
<evidence type="ECO:0000256" key="8">
    <source>
        <dbReference type="ARBA" id="ARBA00022898"/>
    </source>
</evidence>
<evidence type="ECO:0000256" key="13">
    <source>
        <dbReference type="SAM" id="Coils"/>
    </source>
</evidence>
<protein>
    <recommendedName>
        <fullName evidence="4">cysteine desulfurase</fullName>
        <ecNumber evidence="4">2.8.1.7</ecNumber>
    </recommendedName>
</protein>
<reference evidence="18" key="1">
    <citation type="submission" date="2018-03" db="EMBL/GenBank/DDBJ databases">
        <title>A comparative analysis of the Nautiliaceae.</title>
        <authorList>
            <person name="Grosche A."/>
            <person name="Smedile F."/>
            <person name="Vetriani C."/>
        </authorList>
    </citation>
    <scope>NUCLEOTIDE SEQUENCE [LARGE SCALE GENOMIC DNA]</scope>
    <source>
        <strain evidence="18">TB6</strain>
    </source>
</reference>
<dbReference type="EC" id="2.8.1.7" evidence="4"/>
<dbReference type="PROSITE" id="PS00595">
    <property type="entry name" value="AA_TRANSFER_CLASS_5"/>
    <property type="match status" value="1"/>
</dbReference>
<evidence type="ECO:0000256" key="5">
    <source>
        <dbReference type="ARBA" id="ARBA00022679"/>
    </source>
</evidence>
<dbReference type="EMBL" id="RJVK01000001">
    <property type="protein sequence ID" value="ROR40750.1"/>
    <property type="molecule type" value="Genomic_DNA"/>
</dbReference>
<dbReference type="Proteomes" id="UP000272781">
    <property type="component" value="Unassembled WGS sequence"/>
</dbReference>
<keyword evidence="5" id="KW-0808">Transferase</keyword>
<name>A0AAJ4RDW9_9BACT</name>
<gene>
    <name evidence="15" type="ORF">C6V80_05980</name>
    <name evidence="16" type="ORF">EDC58_0230</name>
</gene>
<dbReference type="InterPro" id="IPR020578">
    <property type="entry name" value="Aminotrans_V_PyrdxlP_BS"/>
</dbReference>
<dbReference type="SUPFAM" id="SSF53383">
    <property type="entry name" value="PLP-dependent transferases"/>
    <property type="match status" value="1"/>
</dbReference>
<comment type="cofactor">
    <cofactor evidence="1 12">
        <name>pyridoxal 5'-phosphate</name>
        <dbReference type="ChEBI" id="CHEBI:597326"/>
    </cofactor>
</comment>
<evidence type="ECO:0000256" key="3">
    <source>
        <dbReference type="ARBA" id="ARBA00006490"/>
    </source>
</evidence>
<evidence type="ECO:0000313" key="18">
    <source>
        <dbReference type="Proteomes" id="UP000298805"/>
    </source>
</evidence>
<keyword evidence="6" id="KW-0001">2Fe-2S</keyword>
<dbReference type="AlphaFoldDB" id="A0AAJ4RDW9"/>
<dbReference type="PIRSF" id="PIRSF005572">
    <property type="entry name" value="NifS"/>
    <property type="match status" value="1"/>
</dbReference>
<dbReference type="InterPro" id="IPR000192">
    <property type="entry name" value="Aminotrans_V_dom"/>
</dbReference>
<organism evidence="16 17">
    <name type="scientific">Caminibacter pacificus</name>
    <dbReference type="NCBI Taxonomy" id="1424653"/>
    <lineage>
        <taxon>Bacteria</taxon>
        <taxon>Pseudomonadati</taxon>
        <taxon>Campylobacterota</taxon>
        <taxon>Epsilonproteobacteria</taxon>
        <taxon>Nautiliales</taxon>
        <taxon>Nautiliaceae</taxon>
        <taxon>Caminibacter</taxon>
    </lineage>
</organism>
<dbReference type="PANTHER" id="PTHR11601:SF34">
    <property type="entry name" value="CYSTEINE DESULFURASE"/>
    <property type="match status" value="1"/>
</dbReference>
<evidence type="ECO:0000256" key="4">
    <source>
        <dbReference type="ARBA" id="ARBA00012239"/>
    </source>
</evidence>
<dbReference type="FunFam" id="3.40.640.10:FF:000084">
    <property type="entry name" value="IscS-like cysteine desulfurase"/>
    <property type="match status" value="1"/>
</dbReference>
<dbReference type="InterPro" id="IPR015421">
    <property type="entry name" value="PyrdxlP-dep_Trfase_major"/>
</dbReference>
<evidence type="ECO:0000313" key="17">
    <source>
        <dbReference type="Proteomes" id="UP000272781"/>
    </source>
</evidence>
<evidence type="ECO:0000313" key="15">
    <source>
        <dbReference type="EMBL" id="QCI28524.1"/>
    </source>
</evidence>
<evidence type="ECO:0000256" key="2">
    <source>
        <dbReference type="ARBA" id="ARBA00003120"/>
    </source>
</evidence>
<keyword evidence="8" id="KW-0663">Pyridoxal phosphate</keyword>
<dbReference type="PANTHER" id="PTHR11601">
    <property type="entry name" value="CYSTEINE DESULFURYLASE FAMILY MEMBER"/>
    <property type="match status" value="1"/>
</dbReference>
<evidence type="ECO:0000256" key="7">
    <source>
        <dbReference type="ARBA" id="ARBA00022723"/>
    </source>
</evidence>